<dbReference type="SUPFAM" id="SSF51679">
    <property type="entry name" value="Bacterial luciferase-like"/>
    <property type="match status" value="1"/>
</dbReference>
<accession>A0A381YN89</accession>
<name>A0A381YN89_9ZZZZ</name>
<sequence length="337" mass="38270">MVNSTITFGLQSGQQDSTWADIRDLWLELEEMNFDHLWVYDHYLPTGTNDIDVPVLDSWSLLAALSQIVKTPRLGTLVTSNTFRHPVTLAKMITSLDHISNGRAILGIGAGWHKPEHTAYAIPFSTPKDRIERLDETIQIIKQLWSNKRTTISGKHFKIDNAPFEPKTVQKPHPPILIGGGGEKHTLRIVAKHADDWNWNLNGTINDYKRKLDILNQHCAAVSRDPNEIKLSLNVDFLVDNDDNRIESALRVNADVMKKSIEEVKACSMVGSPEVVRSKIQSYVDLGVTSFIFSLRNPFGVKSTDQMPNKEPRPLRYHATMSDVRRLCQYVLPHFRN</sequence>
<dbReference type="InterPro" id="IPR036661">
    <property type="entry name" value="Luciferase-like_sf"/>
</dbReference>
<dbReference type="GO" id="GO:0046306">
    <property type="term" value="P:alkanesulfonate catabolic process"/>
    <property type="evidence" value="ECO:0007669"/>
    <property type="project" value="TreeGrafter"/>
</dbReference>
<dbReference type="GO" id="GO:0008726">
    <property type="term" value="F:alkanesulfonate monooxygenase activity"/>
    <property type="evidence" value="ECO:0007669"/>
    <property type="project" value="TreeGrafter"/>
</dbReference>
<keyword evidence="3" id="KW-0560">Oxidoreductase</keyword>
<gene>
    <name evidence="6" type="ORF">METZ01_LOCUS131274</name>
</gene>
<dbReference type="PANTHER" id="PTHR42847">
    <property type="entry name" value="ALKANESULFONATE MONOOXYGENASE"/>
    <property type="match status" value="1"/>
</dbReference>
<protein>
    <recommendedName>
        <fullName evidence="5">Luciferase-like domain-containing protein</fullName>
    </recommendedName>
</protein>
<organism evidence="6">
    <name type="scientific">marine metagenome</name>
    <dbReference type="NCBI Taxonomy" id="408172"/>
    <lineage>
        <taxon>unclassified sequences</taxon>
        <taxon>metagenomes</taxon>
        <taxon>ecological metagenomes</taxon>
    </lineage>
</organism>
<dbReference type="PANTHER" id="PTHR42847:SF8">
    <property type="entry name" value="CONSERVED PROTEIN"/>
    <property type="match status" value="1"/>
</dbReference>
<keyword evidence="4" id="KW-0503">Monooxygenase</keyword>
<evidence type="ECO:0000256" key="1">
    <source>
        <dbReference type="ARBA" id="ARBA00022630"/>
    </source>
</evidence>
<evidence type="ECO:0000256" key="3">
    <source>
        <dbReference type="ARBA" id="ARBA00023002"/>
    </source>
</evidence>
<reference evidence="6" key="1">
    <citation type="submission" date="2018-05" db="EMBL/GenBank/DDBJ databases">
        <authorList>
            <person name="Lanie J.A."/>
            <person name="Ng W.-L."/>
            <person name="Kazmierczak K.M."/>
            <person name="Andrzejewski T.M."/>
            <person name="Davidsen T.M."/>
            <person name="Wayne K.J."/>
            <person name="Tettelin H."/>
            <person name="Glass J.I."/>
            <person name="Rusch D."/>
            <person name="Podicherti R."/>
            <person name="Tsui H.-C.T."/>
            <person name="Winkler M.E."/>
        </authorList>
    </citation>
    <scope>NUCLEOTIDE SEQUENCE</scope>
</reference>
<evidence type="ECO:0000313" key="6">
    <source>
        <dbReference type="EMBL" id="SVA78420.1"/>
    </source>
</evidence>
<evidence type="ECO:0000259" key="5">
    <source>
        <dbReference type="Pfam" id="PF00296"/>
    </source>
</evidence>
<dbReference type="InterPro" id="IPR019952">
    <property type="entry name" value="F420_OxRdatse_Rv1855c_pred"/>
</dbReference>
<dbReference type="InterPro" id="IPR050172">
    <property type="entry name" value="SsuD_RutA_monooxygenase"/>
</dbReference>
<dbReference type="Pfam" id="PF00296">
    <property type="entry name" value="Bac_luciferase"/>
    <property type="match status" value="1"/>
</dbReference>
<keyword evidence="1" id="KW-0285">Flavoprotein</keyword>
<proteinExistence type="predicted"/>
<feature type="domain" description="Luciferase-like" evidence="5">
    <location>
        <begin position="11"/>
        <end position="250"/>
    </location>
</feature>
<keyword evidence="2" id="KW-0288">FMN</keyword>
<dbReference type="EMBL" id="UINC01018631">
    <property type="protein sequence ID" value="SVA78420.1"/>
    <property type="molecule type" value="Genomic_DNA"/>
</dbReference>
<dbReference type="NCBIfam" id="TIGR03560">
    <property type="entry name" value="F420_Rv1855c"/>
    <property type="match status" value="1"/>
</dbReference>
<dbReference type="AlphaFoldDB" id="A0A381YN89"/>
<dbReference type="InterPro" id="IPR011251">
    <property type="entry name" value="Luciferase-like_dom"/>
</dbReference>
<dbReference type="Gene3D" id="3.20.20.30">
    <property type="entry name" value="Luciferase-like domain"/>
    <property type="match status" value="1"/>
</dbReference>
<evidence type="ECO:0000256" key="2">
    <source>
        <dbReference type="ARBA" id="ARBA00022643"/>
    </source>
</evidence>
<evidence type="ECO:0000256" key="4">
    <source>
        <dbReference type="ARBA" id="ARBA00023033"/>
    </source>
</evidence>